<comment type="similarity">
    <text evidence="7">Belongs to the mitochondrial carrier (TC 2.A.29) family.</text>
</comment>
<dbReference type="PROSITE" id="PS50920">
    <property type="entry name" value="SOLCAR"/>
    <property type="match status" value="3"/>
</dbReference>
<dbReference type="Gramene" id="EOY27148">
    <property type="protein sequence ID" value="EOY27148"/>
    <property type="gene ID" value="TCM_029071"/>
</dbReference>
<dbReference type="InterPro" id="IPR002067">
    <property type="entry name" value="MCP"/>
</dbReference>
<evidence type="ECO:0000313" key="8">
    <source>
        <dbReference type="EMBL" id="EOY27148.1"/>
    </source>
</evidence>
<dbReference type="HOGENOM" id="CLU_015166_10_1_1"/>
<dbReference type="InterPro" id="IPR023395">
    <property type="entry name" value="MCP_dom_sf"/>
</dbReference>
<dbReference type="Proteomes" id="UP000026915">
    <property type="component" value="Chromosome 6"/>
</dbReference>
<keyword evidence="5 6" id="KW-0472">Membrane</keyword>
<evidence type="ECO:0000256" key="6">
    <source>
        <dbReference type="PROSITE-ProRule" id="PRU00282"/>
    </source>
</evidence>
<feature type="repeat" description="Solcar" evidence="6">
    <location>
        <begin position="126"/>
        <end position="228"/>
    </location>
</feature>
<feature type="repeat" description="Solcar" evidence="6">
    <location>
        <begin position="30"/>
        <end position="116"/>
    </location>
</feature>
<evidence type="ECO:0000256" key="4">
    <source>
        <dbReference type="ARBA" id="ARBA00022737"/>
    </source>
</evidence>
<accession>A0A061GCP1</accession>
<dbReference type="GO" id="GO:1990559">
    <property type="term" value="P:mitochondrial coenzyme A transmembrane transport"/>
    <property type="evidence" value="ECO:0000318"/>
    <property type="project" value="GO_Central"/>
</dbReference>
<dbReference type="InterPro" id="IPR018108">
    <property type="entry name" value="MCP_transmembrane"/>
</dbReference>
<gene>
    <name evidence="8" type="ORF">TCM_029071</name>
</gene>
<dbReference type="OMA" id="PFLAYYV"/>
<keyword evidence="2 7" id="KW-0813">Transport</keyword>
<dbReference type="eggNOG" id="KOG0752">
    <property type="taxonomic scope" value="Eukaryota"/>
</dbReference>
<dbReference type="AlphaFoldDB" id="A0A061GCP1"/>
<dbReference type="GO" id="GO:0005743">
    <property type="term" value="C:mitochondrial inner membrane"/>
    <property type="evidence" value="ECO:0000318"/>
    <property type="project" value="GO_Central"/>
</dbReference>
<reference evidence="8 9" key="1">
    <citation type="journal article" date="2013" name="Genome Biol.">
        <title>The genome sequence of the most widely cultivated cacao type and its use to identify candidate genes regulating pod color.</title>
        <authorList>
            <person name="Motamayor J.C."/>
            <person name="Mockaitis K."/>
            <person name="Schmutz J."/>
            <person name="Haiminen N."/>
            <person name="Iii D.L."/>
            <person name="Cornejo O."/>
            <person name="Findley S.D."/>
            <person name="Zheng P."/>
            <person name="Utro F."/>
            <person name="Royaert S."/>
            <person name="Saski C."/>
            <person name="Jenkins J."/>
            <person name="Podicheti R."/>
            <person name="Zhao M."/>
            <person name="Scheffler B.E."/>
            <person name="Stack J.C."/>
            <person name="Feltus F.A."/>
            <person name="Mustiga G.M."/>
            <person name="Amores F."/>
            <person name="Phillips W."/>
            <person name="Marelli J.P."/>
            <person name="May G.D."/>
            <person name="Shapiro H."/>
            <person name="Ma J."/>
            <person name="Bustamante C.D."/>
            <person name="Schnell R.J."/>
            <person name="Main D."/>
            <person name="Gilbert D."/>
            <person name="Parida L."/>
            <person name="Kuhn D.N."/>
        </authorList>
    </citation>
    <scope>NUCLEOTIDE SEQUENCE [LARGE SCALE GENOMIC DNA]</scope>
    <source>
        <strain evidence="9">cv. Matina 1-6</strain>
    </source>
</reference>
<dbReference type="InParanoid" id="A0A061GCP1"/>
<evidence type="ECO:0000256" key="1">
    <source>
        <dbReference type="ARBA" id="ARBA00004141"/>
    </source>
</evidence>
<proteinExistence type="inferred from homology"/>
<dbReference type="EMBL" id="CM001884">
    <property type="protein sequence ID" value="EOY27148.1"/>
    <property type="molecule type" value="Genomic_DNA"/>
</dbReference>
<name>A0A061GCP1_THECC</name>
<keyword evidence="4" id="KW-0677">Repeat</keyword>
<dbReference type="GO" id="GO:0015228">
    <property type="term" value="F:coenzyme A transmembrane transporter activity"/>
    <property type="evidence" value="ECO:0000318"/>
    <property type="project" value="GO_Central"/>
</dbReference>
<sequence>MMDNEGSDICSSNEGDSYEDEQVQIVHSLPYFLLELIAAGASSSLAKTTVAPLERIKILLQTKAEGFHSVGVYGSLKKLVKYEGLRGLYKANGVSILRMLPHSAFQYMTYEQYRSLLHYKCPSVGTGPLLNILAGSAANGTAFLCTYPLDLARTKYAYQVVDRGQSGSDGLRCIHSGHPAHQGIKDVFRTVYRGGGMLAFYRGVGPTLGGILPYNVIKFYAQEELKRWVPKEHQSSIALNLSCGALAGLFGQTVMYPLDVVRRQMQVNQFNLPSFKLENTNYVDILNQSGARYNNTIEGLTAIIRNQGWRQLYGGLCINYMKVVPSVAIGLASFDVIKCWLHIPS</sequence>
<dbReference type="Gene3D" id="1.50.40.10">
    <property type="entry name" value="Mitochondrial carrier domain"/>
    <property type="match status" value="1"/>
</dbReference>
<evidence type="ECO:0000256" key="2">
    <source>
        <dbReference type="ARBA" id="ARBA00022448"/>
    </source>
</evidence>
<comment type="subcellular location">
    <subcellularLocation>
        <location evidence="1">Membrane</location>
        <topology evidence="1">Multi-pass membrane protein</topology>
    </subcellularLocation>
</comment>
<evidence type="ECO:0000256" key="7">
    <source>
        <dbReference type="RuleBase" id="RU000488"/>
    </source>
</evidence>
<dbReference type="PANTHER" id="PTHR24089">
    <property type="entry name" value="SOLUTE CARRIER FAMILY 25"/>
    <property type="match status" value="1"/>
</dbReference>
<dbReference type="Pfam" id="PF00153">
    <property type="entry name" value="Mito_carr"/>
    <property type="match status" value="3"/>
</dbReference>
<evidence type="ECO:0000256" key="3">
    <source>
        <dbReference type="ARBA" id="ARBA00022692"/>
    </source>
</evidence>
<keyword evidence="3 6" id="KW-0812">Transmembrane</keyword>
<feature type="repeat" description="Solcar" evidence="6">
    <location>
        <begin position="235"/>
        <end position="340"/>
    </location>
</feature>
<organism evidence="8 9">
    <name type="scientific">Theobroma cacao</name>
    <name type="common">Cacao</name>
    <name type="synonym">Cocoa</name>
    <dbReference type="NCBI Taxonomy" id="3641"/>
    <lineage>
        <taxon>Eukaryota</taxon>
        <taxon>Viridiplantae</taxon>
        <taxon>Streptophyta</taxon>
        <taxon>Embryophyta</taxon>
        <taxon>Tracheophyta</taxon>
        <taxon>Spermatophyta</taxon>
        <taxon>Magnoliopsida</taxon>
        <taxon>eudicotyledons</taxon>
        <taxon>Gunneridae</taxon>
        <taxon>Pentapetalae</taxon>
        <taxon>rosids</taxon>
        <taxon>malvids</taxon>
        <taxon>Malvales</taxon>
        <taxon>Malvaceae</taxon>
        <taxon>Byttnerioideae</taxon>
        <taxon>Theobroma</taxon>
    </lineage>
</organism>
<keyword evidence="9" id="KW-1185">Reference proteome</keyword>
<dbReference type="SUPFAM" id="SSF103506">
    <property type="entry name" value="Mitochondrial carrier"/>
    <property type="match status" value="1"/>
</dbReference>
<evidence type="ECO:0000313" key="9">
    <source>
        <dbReference type="Proteomes" id="UP000026915"/>
    </source>
</evidence>
<dbReference type="PRINTS" id="PR00926">
    <property type="entry name" value="MITOCARRIER"/>
</dbReference>
<evidence type="ECO:0000256" key="5">
    <source>
        <dbReference type="ARBA" id="ARBA00023136"/>
    </source>
</evidence>
<protein>
    <submittedName>
        <fullName evidence="8">Mitochondrial substrate carrier family protein, putative</fullName>
    </submittedName>
</protein>